<comment type="caution">
    <text evidence="2">The sequence shown here is derived from an EMBL/GenBank/DDBJ whole genome shotgun (WGS) entry which is preliminary data.</text>
</comment>
<proteinExistence type="predicted"/>
<accession>A0A4R2HEZ7</accession>
<evidence type="ECO:0008006" key="4">
    <source>
        <dbReference type="Google" id="ProtNLM"/>
    </source>
</evidence>
<evidence type="ECO:0000313" key="3">
    <source>
        <dbReference type="Proteomes" id="UP000294508"/>
    </source>
</evidence>
<organism evidence="2 3">
    <name type="scientific">Kribbella steppae</name>
    <dbReference type="NCBI Taxonomy" id="2512223"/>
    <lineage>
        <taxon>Bacteria</taxon>
        <taxon>Bacillati</taxon>
        <taxon>Actinomycetota</taxon>
        <taxon>Actinomycetes</taxon>
        <taxon>Propionibacteriales</taxon>
        <taxon>Kribbellaceae</taxon>
        <taxon>Kribbella</taxon>
    </lineage>
</organism>
<reference evidence="2 3" key="1">
    <citation type="journal article" date="2015" name="Stand. Genomic Sci.">
        <title>Genomic Encyclopedia of Bacterial and Archaeal Type Strains, Phase III: the genomes of soil and plant-associated and newly described type strains.</title>
        <authorList>
            <person name="Whitman W.B."/>
            <person name="Woyke T."/>
            <person name="Klenk H.P."/>
            <person name="Zhou Y."/>
            <person name="Lilburn T.G."/>
            <person name="Beck B.J."/>
            <person name="De Vos P."/>
            <person name="Vandamme P."/>
            <person name="Eisen J.A."/>
            <person name="Garrity G."/>
            <person name="Hugenholtz P."/>
            <person name="Kyrpides N.C."/>
        </authorList>
    </citation>
    <scope>NUCLEOTIDE SEQUENCE [LARGE SCALE GENOMIC DNA]</scope>
    <source>
        <strain evidence="2 3">VKM Ac-2572</strain>
    </source>
</reference>
<gene>
    <name evidence="2" type="ORF">EV652_108346</name>
</gene>
<evidence type="ECO:0000256" key="1">
    <source>
        <dbReference type="SAM" id="SignalP"/>
    </source>
</evidence>
<keyword evidence="3" id="KW-1185">Reference proteome</keyword>
<feature type="signal peptide" evidence="1">
    <location>
        <begin position="1"/>
        <end position="20"/>
    </location>
</feature>
<dbReference type="AlphaFoldDB" id="A0A4R2HEZ7"/>
<keyword evidence="1" id="KW-0732">Signal</keyword>
<name>A0A4R2HEZ7_9ACTN</name>
<dbReference type="EMBL" id="SLWN01000008">
    <property type="protein sequence ID" value="TCO24810.1"/>
    <property type="molecule type" value="Genomic_DNA"/>
</dbReference>
<feature type="chain" id="PRO_5020687766" description="Ig-like domain-containing protein" evidence="1">
    <location>
        <begin position="21"/>
        <end position="343"/>
    </location>
</feature>
<dbReference type="Proteomes" id="UP000294508">
    <property type="component" value="Unassembled WGS sequence"/>
</dbReference>
<sequence>MTALLAVPVLLMGALPIAQAAPNPKLTVTAVSFAKPSVAVSGLNLAPVTVTVKGGYDSTDPMDANITLYVVLQRTGGSGPLTYLVSTDLPRTAGTVQNGTWTGPVKVPSTANGTFKVTGVFAGSYFPSSGDMTDPTPFNGPSLAVTGLHLPKITAAVSPKVVPFGSPYSIRWAVTDAATGKPYGTRITVFLGIDNGCVEPGPGSMVRTDTNGIATKSYTAAEGDGGNCLRIFGAPTDIAGKGLAVARPGIVSAVPSKTSAPVGTLVPVNGSVAGAPSNCKVWLQRLYGATQWRSVGSAGIRTSGRFTVNAQPAYKGLIPYRVYLPTCYRIQAGVSKVFYIRGL</sequence>
<protein>
    <recommendedName>
        <fullName evidence="4">Ig-like domain-containing protein</fullName>
    </recommendedName>
</protein>
<evidence type="ECO:0000313" key="2">
    <source>
        <dbReference type="EMBL" id="TCO24810.1"/>
    </source>
</evidence>